<dbReference type="STRING" id="1276246.SCULI_v1c02040"/>
<name>W6A6P5_9MOLU</name>
<dbReference type="PANTHER" id="PTHR42939:SF1">
    <property type="entry name" value="ABC TRANSPORTER ATP-BINDING PROTEIN ALBC-RELATED"/>
    <property type="match status" value="1"/>
</dbReference>
<dbReference type="CDD" id="cd03230">
    <property type="entry name" value="ABC_DR_subfamily_A"/>
    <property type="match status" value="1"/>
</dbReference>
<evidence type="ECO:0000259" key="4">
    <source>
        <dbReference type="PROSITE" id="PS50893"/>
    </source>
</evidence>
<dbReference type="GO" id="GO:0016887">
    <property type="term" value="F:ATP hydrolysis activity"/>
    <property type="evidence" value="ECO:0007669"/>
    <property type="project" value="InterPro"/>
</dbReference>
<keyword evidence="3 5" id="KW-0067">ATP-binding</keyword>
<evidence type="ECO:0000256" key="2">
    <source>
        <dbReference type="ARBA" id="ARBA00022741"/>
    </source>
</evidence>
<dbReference type="Gene3D" id="3.40.50.300">
    <property type="entry name" value="P-loop containing nucleotide triphosphate hydrolases"/>
    <property type="match status" value="1"/>
</dbReference>
<dbReference type="KEGG" id="scq:SCULI_v1c02040"/>
<protein>
    <submittedName>
        <fullName evidence="5">ABC transporter ATP-binding protein</fullName>
    </submittedName>
</protein>
<dbReference type="RefSeq" id="WP_025362787.1">
    <property type="nucleotide sequence ID" value="NZ_CP006681.1"/>
</dbReference>
<dbReference type="SMART" id="SM00382">
    <property type="entry name" value="AAA"/>
    <property type="match status" value="1"/>
</dbReference>
<dbReference type="OrthoDB" id="9779029at2"/>
<feature type="domain" description="ABC transporter" evidence="4">
    <location>
        <begin position="2"/>
        <end position="229"/>
    </location>
</feature>
<dbReference type="InterPro" id="IPR003593">
    <property type="entry name" value="AAA+_ATPase"/>
</dbReference>
<evidence type="ECO:0000256" key="1">
    <source>
        <dbReference type="ARBA" id="ARBA00022448"/>
    </source>
</evidence>
<keyword evidence="1" id="KW-0813">Transport</keyword>
<dbReference type="InterPro" id="IPR027417">
    <property type="entry name" value="P-loop_NTPase"/>
</dbReference>
<dbReference type="InterPro" id="IPR017871">
    <property type="entry name" value="ABC_transporter-like_CS"/>
</dbReference>
<dbReference type="SUPFAM" id="SSF52540">
    <property type="entry name" value="P-loop containing nucleoside triphosphate hydrolases"/>
    <property type="match status" value="1"/>
</dbReference>
<evidence type="ECO:0000313" key="5">
    <source>
        <dbReference type="EMBL" id="AHI52545.1"/>
    </source>
</evidence>
<dbReference type="InterPro" id="IPR051782">
    <property type="entry name" value="ABC_Transporter_VariousFunc"/>
</dbReference>
<evidence type="ECO:0000313" key="6">
    <source>
        <dbReference type="Proteomes" id="UP000019267"/>
    </source>
</evidence>
<dbReference type="Pfam" id="PF00005">
    <property type="entry name" value="ABC_tran"/>
    <property type="match status" value="1"/>
</dbReference>
<reference evidence="5 6" key="1">
    <citation type="journal article" date="2014" name="Genome Biol. Evol.">
        <title>Molecular evolution of the substrate utilization strategies and putative virulence factors in mosquito-associated Spiroplasma species.</title>
        <authorList>
            <person name="Chang T.H."/>
            <person name="Lo W.S."/>
            <person name="Ku C."/>
            <person name="Chen L.L."/>
            <person name="Kuo C.H."/>
        </authorList>
    </citation>
    <scope>NUCLEOTIDE SEQUENCE [LARGE SCALE GENOMIC DNA]</scope>
    <source>
        <strain evidence="5">AES-1</strain>
    </source>
</reference>
<proteinExistence type="predicted"/>
<organism evidence="5 6">
    <name type="scientific">Spiroplasma culicicola AES-1</name>
    <dbReference type="NCBI Taxonomy" id="1276246"/>
    <lineage>
        <taxon>Bacteria</taxon>
        <taxon>Bacillati</taxon>
        <taxon>Mycoplasmatota</taxon>
        <taxon>Mollicutes</taxon>
        <taxon>Entomoplasmatales</taxon>
        <taxon>Spiroplasmataceae</taxon>
        <taxon>Spiroplasma</taxon>
    </lineage>
</organism>
<dbReference type="InterPro" id="IPR003439">
    <property type="entry name" value="ABC_transporter-like_ATP-bd"/>
</dbReference>
<dbReference type="EMBL" id="CP006681">
    <property type="protein sequence ID" value="AHI52545.1"/>
    <property type="molecule type" value="Genomic_DNA"/>
</dbReference>
<dbReference type="PROSITE" id="PS00211">
    <property type="entry name" value="ABC_TRANSPORTER_1"/>
    <property type="match status" value="1"/>
</dbReference>
<dbReference type="PROSITE" id="PS50893">
    <property type="entry name" value="ABC_TRANSPORTER_2"/>
    <property type="match status" value="1"/>
</dbReference>
<keyword evidence="2" id="KW-0547">Nucleotide-binding</keyword>
<gene>
    <name evidence="5" type="ORF">SCULI_v1c02040</name>
</gene>
<dbReference type="Proteomes" id="UP000019267">
    <property type="component" value="Chromosome"/>
</dbReference>
<accession>W6A6P5</accession>
<evidence type="ECO:0000256" key="3">
    <source>
        <dbReference type="ARBA" id="ARBA00022840"/>
    </source>
</evidence>
<dbReference type="GO" id="GO:0005524">
    <property type="term" value="F:ATP binding"/>
    <property type="evidence" value="ECO:0007669"/>
    <property type="project" value="UniProtKB-KW"/>
</dbReference>
<sequence>MIEIKELTKDFRNKKGIFNISINIETNEIVGIVGDNGAGKSTLIKTIFEEYSKDSGHIIYNGDSLNREIIKKFEFFPDQSIYPKNIKIYDFAYYSALLSGLRENEIKINLEQLFEALDLVDYKQKTFNDLSAGMQKRALLIICLVSNPKIIFMDEPTANLDVNSRMEFMELIKFLKKWNKTVIITSHIIDELQTVIDKLVIIEEGFLKYCSKFDNKVEKIKDIYSKHSTKKAKLKIDKVDFLNER</sequence>
<dbReference type="PATRIC" id="fig|1276246.3.peg.203"/>
<dbReference type="AlphaFoldDB" id="W6A6P5"/>
<dbReference type="PANTHER" id="PTHR42939">
    <property type="entry name" value="ABC TRANSPORTER ATP-BINDING PROTEIN ALBC-RELATED"/>
    <property type="match status" value="1"/>
</dbReference>
<keyword evidence="6" id="KW-1185">Reference proteome</keyword>
<dbReference type="eggNOG" id="COG1131">
    <property type="taxonomic scope" value="Bacteria"/>
</dbReference>
<dbReference type="HOGENOM" id="CLU_000604_1_2_14"/>